<feature type="compositionally biased region" description="Polar residues" evidence="2">
    <location>
        <begin position="463"/>
        <end position="492"/>
    </location>
</feature>
<feature type="compositionally biased region" description="Polar residues" evidence="2">
    <location>
        <begin position="329"/>
        <end position="341"/>
    </location>
</feature>
<sequence length="953" mass="106453">MEAISVYIENLPGRWMPTDIHLFLSKFGEILDVFIPNKLTKSGVRFGFVRFRNTGSVNYIVDSINKIPLENGFLKANIARNRKVYRSVIPPLSKPTPNIGLAVNKSYAQVVNPSPRNGTPLQSAPMTSITSYSVRDDTIDWLSRCAYGVLKDSLTCNRLHELFTEQGITDVSIKSMGRKAVIVQFDSVHALDIYCNNTPDWIKSYFEVFKIWEEGDYSHDRVCGVYVYGTPPQAWNADFFNLLAVQFGSCLKVELNPFGSNRIDVAKLMIITSSLEPISGMFDVHINGKPFKISVVEAIPCLTCDFEFFQTPSTSVPSSSSSHSIYSQRVPTASPPLSTADNAPDNDHDIPSDPFGIREVILGLNSNRYVVLSSLPTTDAFSNSVPKVAVDTINATQSNASLDNGKYVSGTPFLANNCRSLPDSTLFCHQVGSPNIQALVPYPMSPESSSSQQSTPTLVPPNLISNEVLSSHPLNNPSSKPTSLPHSQPSESSIRRNQFDNSNPHPSLPLSTPSTSISSQLPTHTPPDANNLMLSLSPLSSSSYSVSMSQSQPTSVVASSANALPTVEEQFWANVERKILKILYLHSGKNQKKMKQLNDRGSVVSTQSVNSNDIQLVNRRILNDPPSTPLFSFNSIEVDKTMDVGNSIGWDLAGNDEAVHDAIEDLIVQESTEWIGNGAKCKFWHDRWLSCNPLKVSFPRLFSMAVHKDACLQDVLRLEGDLWVWNPLWRRHPFEWELNSINEVHDLLKGLKLSPLKSDQWTWIGDPTGSYSVKAGCYALYSSLHHASHLPSVWLSVAPPKVECFTWLLLNDGICTREALVNWERLFDVILLRVITWIKARQPSFPYHLCDLLTTSESLQHWKGPISVSAYKSDLFLLHIPDALALKRALHGEPWHIGDIPFLLRQRDPNIMPLDWGHDYYMDRDRIGESKQLYLFNPTQTQPMNTIVRSNKN</sequence>
<evidence type="ECO:0000256" key="1">
    <source>
        <dbReference type="PROSITE-ProRule" id="PRU00176"/>
    </source>
</evidence>
<evidence type="ECO:0000256" key="2">
    <source>
        <dbReference type="SAM" id="MobiDB-lite"/>
    </source>
</evidence>
<dbReference type="PANTHER" id="PTHR36617">
    <property type="entry name" value="PROTEIN, PUTATIVE-RELATED"/>
    <property type="match status" value="1"/>
</dbReference>
<reference evidence="4" key="1">
    <citation type="submission" date="2022-02" db="EMBL/GenBank/DDBJ databases">
        <authorList>
            <person name="Henning P.M."/>
            <person name="McCubbin A.G."/>
            <person name="Shore J.S."/>
        </authorList>
    </citation>
    <scope>NUCLEOTIDE SEQUENCE</scope>
    <source>
        <strain evidence="4">F60SS</strain>
        <tissue evidence="4">Leaves</tissue>
    </source>
</reference>
<dbReference type="GO" id="GO:0003723">
    <property type="term" value="F:RNA binding"/>
    <property type="evidence" value="ECO:0007669"/>
    <property type="project" value="UniProtKB-UniRule"/>
</dbReference>
<dbReference type="PANTHER" id="PTHR36617:SF16">
    <property type="entry name" value="OS04G0516500 PROTEIN"/>
    <property type="match status" value="1"/>
</dbReference>
<dbReference type="AlphaFoldDB" id="A0A9Q0FX38"/>
<dbReference type="PROSITE" id="PS50102">
    <property type="entry name" value="RRM"/>
    <property type="match status" value="1"/>
</dbReference>
<keyword evidence="5" id="KW-1185">Reference proteome</keyword>
<evidence type="ECO:0000313" key="5">
    <source>
        <dbReference type="Proteomes" id="UP001141552"/>
    </source>
</evidence>
<feature type="compositionally biased region" description="Low complexity" evidence="2">
    <location>
        <begin position="315"/>
        <end position="327"/>
    </location>
</feature>
<protein>
    <recommendedName>
        <fullName evidence="3">RRM domain-containing protein</fullName>
    </recommendedName>
</protein>
<feature type="domain" description="RRM" evidence="3">
    <location>
        <begin position="4"/>
        <end position="81"/>
    </location>
</feature>
<reference evidence="4" key="2">
    <citation type="journal article" date="2023" name="Plants (Basel)">
        <title>Annotation of the Turnera subulata (Passifloraceae) Draft Genome Reveals the S-Locus Evolved after the Divergence of Turneroideae from Passifloroideae in a Stepwise Manner.</title>
        <authorList>
            <person name="Henning P.M."/>
            <person name="Roalson E.H."/>
            <person name="Mir W."/>
            <person name="McCubbin A.G."/>
            <person name="Shore J.S."/>
        </authorList>
    </citation>
    <scope>NUCLEOTIDE SEQUENCE</scope>
    <source>
        <strain evidence="4">F60SS</strain>
    </source>
</reference>
<keyword evidence="1" id="KW-0694">RNA-binding</keyword>
<comment type="caution">
    <text evidence="4">The sequence shown here is derived from an EMBL/GenBank/DDBJ whole genome shotgun (WGS) entry which is preliminary data.</text>
</comment>
<dbReference type="InterPro" id="IPR012677">
    <property type="entry name" value="Nucleotide-bd_a/b_plait_sf"/>
</dbReference>
<evidence type="ECO:0000313" key="4">
    <source>
        <dbReference type="EMBL" id="KAJ4838329.1"/>
    </source>
</evidence>
<dbReference type="CDD" id="cd00590">
    <property type="entry name" value="RRM_SF"/>
    <property type="match status" value="1"/>
</dbReference>
<dbReference type="SMART" id="SM00360">
    <property type="entry name" value="RRM"/>
    <property type="match status" value="1"/>
</dbReference>
<dbReference type="Proteomes" id="UP001141552">
    <property type="component" value="Unassembled WGS sequence"/>
</dbReference>
<organism evidence="4 5">
    <name type="scientific">Turnera subulata</name>
    <dbReference type="NCBI Taxonomy" id="218843"/>
    <lineage>
        <taxon>Eukaryota</taxon>
        <taxon>Viridiplantae</taxon>
        <taxon>Streptophyta</taxon>
        <taxon>Embryophyta</taxon>
        <taxon>Tracheophyta</taxon>
        <taxon>Spermatophyta</taxon>
        <taxon>Magnoliopsida</taxon>
        <taxon>eudicotyledons</taxon>
        <taxon>Gunneridae</taxon>
        <taxon>Pentapetalae</taxon>
        <taxon>rosids</taxon>
        <taxon>fabids</taxon>
        <taxon>Malpighiales</taxon>
        <taxon>Passifloraceae</taxon>
        <taxon>Turnera</taxon>
    </lineage>
</organism>
<dbReference type="SUPFAM" id="SSF54928">
    <property type="entry name" value="RNA-binding domain, RBD"/>
    <property type="match status" value="1"/>
</dbReference>
<dbReference type="EMBL" id="JAKUCV010003582">
    <property type="protein sequence ID" value="KAJ4838329.1"/>
    <property type="molecule type" value="Genomic_DNA"/>
</dbReference>
<feature type="region of interest" description="Disordered" evidence="2">
    <location>
        <begin position="315"/>
        <end position="351"/>
    </location>
</feature>
<name>A0A9Q0FX38_9ROSI</name>
<dbReference type="Pfam" id="PF00076">
    <property type="entry name" value="RRM_1"/>
    <property type="match status" value="1"/>
</dbReference>
<evidence type="ECO:0000259" key="3">
    <source>
        <dbReference type="PROSITE" id="PS50102"/>
    </source>
</evidence>
<dbReference type="OrthoDB" id="861279at2759"/>
<accession>A0A9Q0FX38</accession>
<feature type="compositionally biased region" description="Low complexity" evidence="2">
    <location>
        <begin position="440"/>
        <end position="461"/>
    </location>
</feature>
<dbReference type="InterPro" id="IPR035979">
    <property type="entry name" value="RBD_domain_sf"/>
</dbReference>
<feature type="compositionally biased region" description="Low complexity" evidence="2">
    <location>
        <begin position="502"/>
        <end position="523"/>
    </location>
</feature>
<dbReference type="Gene3D" id="3.30.70.330">
    <property type="match status" value="1"/>
</dbReference>
<dbReference type="InterPro" id="IPR000504">
    <property type="entry name" value="RRM_dom"/>
</dbReference>
<gene>
    <name evidence="4" type="ORF">Tsubulata_041674</name>
</gene>
<feature type="region of interest" description="Disordered" evidence="2">
    <location>
        <begin position="439"/>
        <end position="534"/>
    </location>
</feature>
<proteinExistence type="predicted"/>